<proteinExistence type="predicted"/>
<dbReference type="EMBL" id="CM042048">
    <property type="protein sequence ID" value="KAI3758907.1"/>
    <property type="molecule type" value="Genomic_DNA"/>
</dbReference>
<keyword evidence="2" id="KW-1185">Reference proteome</keyword>
<organism evidence="1 2">
    <name type="scientific">Arctium lappa</name>
    <name type="common">Greater burdock</name>
    <name type="synonym">Lappa major</name>
    <dbReference type="NCBI Taxonomy" id="4217"/>
    <lineage>
        <taxon>Eukaryota</taxon>
        <taxon>Viridiplantae</taxon>
        <taxon>Streptophyta</taxon>
        <taxon>Embryophyta</taxon>
        <taxon>Tracheophyta</taxon>
        <taxon>Spermatophyta</taxon>
        <taxon>Magnoliopsida</taxon>
        <taxon>eudicotyledons</taxon>
        <taxon>Gunneridae</taxon>
        <taxon>Pentapetalae</taxon>
        <taxon>asterids</taxon>
        <taxon>campanulids</taxon>
        <taxon>Asterales</taxon>
        <taxon>Asteraceae</taxon>
        <taxon>Carduoideae</taxon>
        <taxon>Cardueae</taxon>
        <taxon>Arctiinae</taxon>
        <taxon>Arctium</taxon>
    </lineage>
</organism>
<reference evidence="1 2" key="2">
    <citation type="journal article" date="2022" name="Mol. Ecol. Resour.">
        <title>The genomes of chicory, endive, great burdock and yacon provide insights into Asteraceae paleo-polyploidization history and plant inulin production.</title>
        <authorList>
            <person name="Fan W."/>
            <person name="Wang S."/>
            <person name="Wang H."/>
            <person name="Wang A."/>
            <person name="Jiang F."/>
            <person name="Liu H."/>
            <person name="Zhao H."/>
            <person name="Xu D."/>
            <person name="Zhang Y."/>
        </authorList>
    </citation>
    <scope>NUCLEOTIDE SEQUENCE [LARGE SCALE GENOMIC DNA]</scope>
    <source>
        <strain evidence="2">cv. Niubang</strain>
    </source>
</reference>
<evidence type="ECO:0000313" key="2">
    <source>
        <dbReference type="Proteomes" id="UP001055879"/>
    </source>
</evidence>
<comment type="caution">
    <text evidence="1">The sequence shown here is derived from an EMBL/GenBank/DDBJ whole genome shotgun (WGS) entry which is preliminary data.</text>
</comment>
<gene>
    <name evidence="1" type="ORF">L6452_06480</name>
</gene>
<sequence>MWIVVVRNVGDIWNGIDKTGINGTSIDETDNDGIDIVSTASVRIDIVGIGIDGIDSVRIGIDRTEIVVRTVAGCCIVKVFGGGLGKVNCEGGRIDDCPIKFIPSSVMYTC</sequence>
<accession>A0ACB9EKB1</accession>
<name>A0ACB9EKB1_ARCLA</name>
<protein>
    <submittedName>
        <fullName evidence="1">Uncharacterized protein</fullName>
    </submittedName>
</protein>
<reference evidence="2" key="1">
    <citation type="journal article" date="2022" name="Mol. Ecol. Resour.">
        <title>The genomes of chicory, endive, great burdock and yacon provide insights into Asteraceae palaeo-polyploidization history and plant inulin production.</title>
        <authorList>
            <person name="Fan W."/>
            <person name="Wang S."/>
            <person name="Wang H."/>
            <person name="Wang A."/>
            <person name="Jiang F."/>
            <person name="Liu H."/>
            <person name="Zhao H."/>
            <person name="Xu D."/>
            <person name="Zhang Y."/>
        </authorList>
    </citation>
    <scope>NUCLEOTIDE SEQUENCE [LARGE SCALE GENOMIC DNA]</scope>
    <source>
        <strain evidence="2">cv. Niubang</strain>
    </source>
</reference>
<dbReference type="Proteomes" id="UP001055879">
    <property type="component" value="Linkage Group LG02"/>
</dbReference>
<evidence type="ECO:0000313" key="1">
    <source>
        <dbReference type="EMBL" id="KAI3758907.1"/>
    </source>
</evidence>